<dbReference type="KEGG" id="ppp:112274292"/>
<dbReference type="RefSeq" id="XP_024359409.1">
    <property type="nucleotide sequence ID" value="XM_024503641.2"/>
</dbReference>
<keyword evidence="1" id="KW-0175">Coiled coil</keyword>
<dbReference type="Proteomes" id="UP000006727">
    <property type="component" value="Chromosome 21"/>
</dbReference>
<reference evidence="2 4" key="1">
    <citation type="journal article" date="2008" name="Science">
        <title>The Physcomitrella genome reveals evolutionary insights into the conquest of land by plants.</title>
        <authorList>
            <person name="Rensing S."/>
            <person name="Lang D."/>
            <person name="Zimmer A."/>
            <person name="Terry A."/>
            <person name="Salamov A."/>
            <person name="Shapiro H."/>
            <person name="Nishiyama T."/>
            <person name="Perroud P.-F."/>
            <person name="Lindquist E."/>
            <person name="Kamisugi Y."/>
            <person name="Tanahashi T."/>
            <person name="Sakakibara K."/>
            <person name="Fujita T."/>
            <person name="Oishi K."/>
            <person name="Shin-I T."/>
            <person name="Kuroki Y."/>
            <person name="Toyoda A."/>
            <person name="Suzuki Y."/>
            <person name="Hashimoto A."/>
            <person name="Yamaguchi K."/>
            <person name="Sugano A."/>
            <person name="Kohara Y."/>
            <person name="Fujiyama A."/>
            <person name="Anterola A."/>
            <person name="Aoki S."/>
            <person name="Ashton N."/>
            <person name="Barbazuk W.B."/>
            <person name="Barker E."/>
            <person name="Bennetzen J."/>
            <person name="Bezanilla M."/>
            <person name="Blankenship R."/>
            <person name="Cho S.H."/>
            <person name="Dutcher S."/>
            <person name="Estelle M."/>
            <person name="Fawcett J.A."/>
            <person name="Gundlach H."/>
            <person name="Hanada K."/>
            <person name="Heyl A."/>
            <person name="Hicks K.A."/>
            <person name="Hugh J."/>
            <person name="Lohr M."/>
            <person name="Mayer K."/>
            <person name="Melkozernov A."/>
            <person name="Murata T."/>
            <person name="Nelson D."/>
            <person name="Pils B."/>
            <person name="Prigge M."/>
            <person name="Reiss B."/>
            <person name="Renner T."/>
            <person name="Rombauts S."/>
            <person name="Rushton P."/>
            <person name="Sanderfoot A."/>
            <person name="Schween G."/>
            <person name="Shiu S.-H."/>
            <person name="Stueber K."/>
            <person name="Theodoulou F.L."/>
            <person name="Tu H."/>
            <person name="Van de Peer Y."/>
            <person name="Verrier P.J."/>
            <person name="Waters E."/>
            <person name="Wood A."/>
            <person name="Yang L."/>
            <person name="Cove D."/>
            <person name="Cuming A."/>
            <person name="Hasebe M."/>
            <person name="Lucas S."/>
            <person name="Mishler D.B."/>
            <person name="Reski R."/>
            <person name="Grigoriev I."/>
            <person name="Quatrano R.S."/>
            <person name="Boore J.L."/>
        </authorList>
    </citation>
    <scope>NUCLEOTIDE SEQUENCE [LARGE SCALE GENOMIC DNA]</scope>
    <source>
        <strain evidence="3 4">cv. Gransden 2004</strain>
    </source>
</reference>
<dbReference type="RefSeq" id="XP_024359408.1">
    <property type="nucleotide sequence ID" value="XM_024503640.2"/>
</dbReference>
<dbReference type="GeneID" id="112274292"/>
<dbReference type="EMBL" id="ABEU02000021">
    <property type="protein sequence ID" value="PNR32259.1"/>
    <property type="molecule type" value="Genomic_DNA"/>
</dbReference>
<dbReference type="AlphaFoldDB" id="A0A2K1ISK7"/>
<dbReference type="PaxDb" id="3218-PP1S85_3V6.1"/>
<dbReference type="Gramene" id="Pp3c21_19140V3.2">
    <property type="protein sequence ID" value="Pp3c21_19140V3.2"/>
    <property type="gene ID" value="Pp3c21_19140"/>
</dbReference>
<proteinExistence type="predicted"/>
<reference evidence="3" key="3">
    <citation type="submission" date="2020-12" db="UniProtKB">
        <authorList>
            <consortium name="EnsemblPlants"/>
        </authorList>
    </citation>
    <scope>IDENTIFICATION</scope>
</reference>
<dbReference type="EnsemblPlants" id="Pp3c21_19140V3.3">
    <property type="protein sequence ID" value="Pp3c21_19140V3.3"/>
    <property type="gene ID" value="Pp3c21_19140"/>
</dbReference>
<feature type="coiled-coil region" evidence="1">
    <location>
        <begin position="376"/>
        <end position="403"/>
    </location>
</feature>
<name>A0A2K1ISK7_PHYPA</name>
<dbReference type="EnsemblPlants" id="Pp3c21_19140V3.2">
    <property type="protein sequence ID" value="Pp3c21_19140V3.2"/>
    <property type="gene ID" value="Pp3c21_19140"/>
</dbReference>
<evidence type="ECO:0000256" key="1">
    <source>
        <dbReference type="SAM" id="Coils"/>
    </source>
</evidence>
<dbReference type="EnsemblPlants" id="Pp3c21_19140V3.1">
    <property type="protein sequence ID" value="Pp3c21_19140V3.1"/>
    <property type="gene ID" value="Pp3c21_19140"/>
</dbReference>
<evidence type="ECO:0000313" key="4">
    <source>
        <dbReference type="Proteomes" id="UP000006727"/>
    </source>
</evidence>
<dbReference type="OrthoDB" id="10373780at2759"/>
<organism evidence="2">
    <name type="scientific">Physcomitrium patens</name>
    <name type="common">Spreading-leaved earth moss</name>
    <name type="synonym">Physcomitrella patens</name>
    <dbReference type="NCBI Taxonomy" id="3218"/>
    <lineage>
        <taxon>Eukaryota</taxon>
        <taxon>Viridiplantae</taxon>
        <taxon>Streptophyta</taxon>
        <taxon>Embryophyta</taxon>
        <taxon>Bryophyta</taxon>
        <taxon>Bryophytina</taxon>
        <taxon>Bryopsida</taxon>
        <taxon>Funariidae</taxon>
        <taxon>Funariales</taxon>
        <taxon>Funariaceae</taxon>
        <taxon>Physcomitrium</taxon>
    </lineage>
</organism>
<gene>
    <name evidence="3" type="primary">LOC112274292</name>
    <name evidence="2" type="ORF">PHYPA_026385</name>
</gene>
<protein>
    <submittedName>
        <fullName evidence="2 3">Uncharacterized protein</fullName>
    </submittedName>
</protein>
<evidence type="ECO:0000313" key="3">
    <source>
        <dbReference type="EnsemblPlants" id="Pp3c21_19140V3.1"/>
    </source>
</evidence>
<sequence>MQFIIQSRCSLICHRIDNFHSSGCGRSAEHKKFRHCEVQYNMPAVGSLSKQGISSMDRITHQRFSSCCQMPNRLPSPVARQMRSIFSLSSIKCCFRMEKDSRSSEWKIYSSSPSWSYFEVYGDAQGYMSTADSKVCKSPCEQTIHRGGSSRVLAAWKKIQSWSSAKAISEAKIRDISIPTQDGVAREDQLFDQSDALYHLKGSWNLKASQYVSSQAGGYVGQSREFRLSRALSQPLIKKTNTKRELAVAAVTQALTPYLLSHRDSHGELGLCMENFLESFMSSAQTNETRFREDRVRRNLESMLKKTEAAEREVKAIQSWIDDAENRLYSMPSERDIEFLEDLLDNLLCHSEEGLVQDKRDQFLRAASNLKYFLSNMHTVAEIQDLKQELKEIDKELSRCDDSCKEAVNLLRSAIARGEFAWLRNLESVAACLEAKARTVLPFENSYTTNS</sequence>
<dbReference type="EnsemblPlants" id="Pp3c21_19140V3.4">
    <property type="protein sequence ID" value="Pp3c21_19140V3.4"/>
    <property type="gene ID" value="Pp3c21_19140"/>
</dbReference>
<keyword evidence="4" id="KW-1185">Reference proteome</keyword>
<accession>A0A2K1ISK7</accession>
<reference evidence="2 4" key="2">
    <citation type="journal article" date="2018" name="Plant J.">
        <title>The Physcomitrella patens chromosome-scale assembly reveals moss genome structure and evolution.</title>
        <authorList>
            <person name="Lang D."/>
            <person name="Ullrich K.K."/>
            <person name="Murat F."/>
            <person name="Fuchs J."/>
            <person name="Jenkins J."/>
            <person name="Haas F.B."/>
            <person name="Piednoel M."/>
            <person name="Gundlach H."/>
            <person name="Van Bel M."/>
            <person name="Meyberg R."/>
            <person name="Vives C."/>
            <person name="Morata J."/>
            <person name="Symeonidi A."/>
            <person name="Hiss M."/>
            <person name="Muchero W."/>
            <person name="Kamisugi Y."/>
            <person name="Saleh O."/>
            <person name="Blanc G."/>
            <person name="Decker E.L."/>
            <person name="van Gessel N."/>
            <person name="Grimwood J."/>
            <person name="Hayes R.D."/>
            <person name="Graham S.W."/>
            <person name="Gunter L.E."/>
            <person name="McDaniel S.F."/>
            <person name="Hoernstein S.N.W."/>
            <person name="Larsson A."/>
            <person name="Li F.W."/>
            <person name="Perroud P.F."/>
            <person name="Phillips J."/>
            <person name="Ranjan P."/>
            <person name="Rokshar D.S."/>
            <person name="Rothfels C.J."/>
            <person name="Schneider L."/>
            <person name="Shu S."/>
            <person name="Stevenson D.W."/>
            <person name="Thummler F."/>
            <person name="Tillich M."/>
            <person name="Villarreal Aguilar J.C."/>
            <person name="Widiez T."/>
            <person name="Wong G.K."/>
            <person name="Wymore A."/>
            <person name="Zhang Y."/>
            <person name="Zimmer A.D."/>
            <person name="Quatrano R.S."/>
            <person name="Mayer K.F.X."/>
            <person name="Goodstein D."/>
            <person name="Casacuberta J.M."/>
            <person name="Vandepoele K."/>
            <person name="Reski R."/>
            <person name="Cuming A.C."/>
            <person name="Tuskan G.A."/>
            <person name="Maumus F."/>
            <person name="Salse J."/>
            <person name="Schmutz J."/>
            <person name="Rensing S.A."/>
        </authorList>
    </citation>
    <scope>NUCLEOTIDE SEQUENCE [LARGE SCALE GENOMIC DNA]</scope>
    <source>
        <strain evidence="3 4">cv. Gransden 2004</strain>
    </source>
</reference>
<dbReference type="Gramene" id="Pp3c21_19140V3.1">
    <property type="protein sequence ID" value="Pp3c21_19140V3.1"/>
    <property type="gene ID" value="Pp3c21_19140"/>
</dbReference>
<dbReference type="Gramene" id="Pp3c21_19140V3.3">
    <property type="protein sequence ID" value="Pp3c21_19140V3.3"/>
    <property type="gene ID" value="Pp3c21_19140"/>
</dbReference>
<evidence type="ECO:0000313" key="2">
    <source>
        <dbReference type="EMBL" id="PNR32259.1"/>
    </source>
</evidence>
<dbReference type="Gramene" id="Pp3c21_19140V3.4">
    <property type="protein sequence ID" value="Pp3c21_19140V3.4"/>
    <property type="gene ID" value="Pp3c21_19140"/>
</dbReference>